<reference evidence="3 4" key="1">
    <citation type="journal article" date="2011" name="PLoS Genet.">
        <title>Genome sequencing and comparative transcriptomics of the model entomopathogenic fungi Metarhizium anisopliae and M. acridum.</title>
        <authorList>
            <person name="Gao Q."/>
            <person name="Jin K."/>
            <person name="Ying S.H."/>
            <person name="Zhang Y."/>
            <person name="Xiao G."/>
            <person name="Shang Y."/>
            <person name="Duan Z."/>
            <person name="Hu X."/>
            <person name="Xie X.Q."/>
            <person name="Zhou G."/>
            <person name="Peng G."/>
            <person name="Luo Z."/>
            <person name="Huang W."/>
            <person name="Wang B."/>
            <person name="Fang W."/>
            <person name="Wang S."/>
            <person name="Zhong Y."/>
            <person name="Ma L.J."/>
            <person name="St Leger R.J."/>
            <person name="Zhao G.P."/>
            <person name="Pei Y."/>
            <person name="Feng M.G."/>
            <person name="Xia Y."/>
            <person name="Wang C."/>
        </authorList>
    </citation>
    <scope>NUCLEOTIDE SEQUENCE [LARGE SCALE GENOMIC DNA]</scope>
    <source>
        <strain evidence="3 4">CQMa 102</strain>
    </source>
</reference>
<dbReference type="InParanoid" id="E9EBS1"/>
<evidence type="ECO:0000313" key="3">
    <source>
        <dbReference type="EMBL" id="EFY86630.1"/>
    </source>
</evidence>
<dbReference type="InterPro" id="IPR038843">
    <property type="entry name" value="Sed1/Spi1"/>
</dbReference>
<dbReference type="eggNOG" id="ENOG502SQUS">
    <property type="taxonomic scope" value="Eukaryota"/>
</dbReference>
<organism evidence="4">
    <name type="scientific">Metarhizium acridum (strain CQMa 102)</name>
    <dbReference type="NCBI Taxonomy" id="655827"/>
    <lineage>
        <taxon>Eukaryota</taxon>
        <taxon>Fungi</taxon>
        <taxon>Dikarya</taxon>
        <taxon>Ascomycota</taxon>
        <taxon>Pezizomycotina</taxon>
        <taxon>Sordariomycetes</taxon>
        <taxon>Hypocreomycetidae</taxon>
        <taxon>Hypocreales</taxon>
        <taxon>Clavicipitaceae</taxon>
        <taxon>Metarhizium</taxon>
    </lineage>
</organism>
<feature type="region of interest" description="Disordered" evidence="1">
    <location>
        <begin position="421"/>
        <end position="454"/>
    </location>
</feature>
<proteinExistence type="predicted"/>
<accession>E9EBS1</accession>
<dbReference type="STRING" id="655827.E9EBS1"/>
<gene>
    <name evidence="3" type="ORF">MAC_07319</name>
</gene>
<dbReference type="OrthoDB" id="3836772at2759"/>
<dbReference type="HOGENOM" id="CLU_602807_0_0_1"/>
<dbReference type="KEGG" id="maw:19251630"/>
<evidence type="ECO:0000313" key="4">
    <source>
        <dbReference type="Proteomes" id="UP000002499"/>
    </source>
</evidence>
<feature type="signal peptide" evidence="2">
    <location>
        <begin position="1"/>
        <end position="18"/>
    </location>
</feature>
<dbReference type="Proteomes" id="UP000002499">
    <property type="component" value="Unassembled WGS sequence"/>
</dbReference>
<dbReference type="GeneID" id="19251630"/>
<feature type="compositionally biased region" description="Acidic residues" evidence="1">
    <location>
        <begin position="379"/>
        <end position="393"/>
    </location>
</feature>
<dbReference type="EMBL" id="GL698542">
    <property type="protein sequence ID" value="EFY86630.1"/>
    <property type="molecule type" value="Genomic_DNA"/>
</dbReference>
<feature type="region of interest" description="Disordered" evidence="1">
    <location>
        <begin position="379"/>
        <end position="409"/>
    </location>
</feature>
<evidence type="ECO:0000256" key="1">
    <source>
        <dbReference type="SAM" id="MobiDB-lite"/>
    </source>
</evidence>
<keyword evidence="2" id="KW-0732">Signal</keyword>
<feature type="compositionally biased region" description="Basic and acidic residues" evidence="1">
    <location>
        <begin position="426"/>
        <end position="448"/>
    </location>
</feature>
<dbReference type="AlphaFoldDB" id="E9EBS1"/>
<keyword evidence="4" id="KW-1185">Reference proteome</keyword>
<protein>
    <submittedName>
        <fullName evidence="3">Putative cell wall glycoprotein</fullName>
    </submittedName>
</protein>
<feature type="region of interest" description="Disordered" evidence="1">
    <location>
        <begin position="215"/>
        <end position="237"/>
    </location>
</feature>
<name>E9EBS1_METAQ</name>
<dbReference type="GO" id="GO:0009277">
    <property type="term" value="C:fungal-type cell wall"/>
    <property type="evidence" value="ECO:0007669"/>
    <property type="project" value="TreeGrafter"/>
</dbReference>
<feature type="compositionally biased region" description="Basic and acidic residues" evidence="1">
    <location>
        <begin position="394"/>
        <end position="409"/>
    </location>
</feature>
<evidence type="ECO:0000256" key="2">
    <source>
        <dbReference type="SAM" id="SignalP"/>
    </source>
</evidence>
<sequence length="454" mass="47632">MSSLRMVVLGSAVATASAIAGDFHNTTATPHVVYTTEVVTALTTYCPAPTVLTQGTKTYTVTSATTLTITDCPCTISKTVQPTAVPTGTPGGDECAKKCTDAYNQCRGEPGANQSTCASKYAACLGYNPFQGNGFVTPTACSSTPGVSTTAGVVVPTGPGATAAPSKPASPSQPAGGNGCLDNCSTAYDKCRGEPGANLSTCFSNNEACKSTCSGTKPAPPAPTVTGAKPSGNSTNPPVTAGAGAMAPAKVLLALGAIALLRQHDSSSPVGTSTTKLKHVAMAEPSERPQPHRHYRVVMQPNKMNYTDGSGVRREIHIPTGRFDEAAVLYEHGDWGELNKFPVWGECRARHLNCRADGAAAGQHYAETGFTYLTCDEYSGETETEDEDEDGEDLKDKEDKVVERDKEDEKVVNDEHVVFISDDEDGARSETETVAEDDGHGESKRPREYICISD</sequence>
<feature type="chain" id="PRO_5003238370" evidence="2">
    <location>
        <begin position="19"/>
        <end position="454"/>
    </location>
</feature>
<dbReference type="PANTHER" id="PTHR35523">
    <property type="entry name" value="CELL WALL PROTEIN SED1"/>
    <property type="match status" value="1"/>
</dbReference>
<dbReference type="GO" id="GO:0031505">
    <property type="term" value="P:fungal-type cell wall organization"/>
    <property type="evidence" value="ECO:0007669"/>
    <property type="project" value="InterPro"/>
</dbReference>
<dbReference type="PANTHER" id="PTHR35523:SF1">
    <property type="entry name" value="CELL WALL PROTEIN SED1"/>
    <property type="match status" value="1"/>
</dbReference>
<dbReference type="GO" id="GO:0005199">
    <property type="term" value="F:structural constituent of cell wall"/>
    <property type="evidence" value="ECO:0007669"/>
    <property type="project" value="InterPro"/>
</dbReference>